<accession>A0A1G4ILD2</accession>
<protein>
    <submittedName>
        <fullName evidence="3">LAMI_0A01002g1_1</fullName>
    </submittedName>
</protein>
<dbReference type="InterPro" id="IPR036249">
    <property type="entry name" value="Thioredoxin-like_sf"/>
</dbReference>
<dbReference type="EMBL" id="LT598462">
    <property type="protein sequence ID" value="SCU77396.1"/>
    <property type="molecule type" value="Genomic_DNA"/>
</dbReference>
<keyword evidence="4" id="KW-1185">Reference proteome</keyword>
<dbReference type="Gene3D" id="3.40.30.10">
    <property type="entry name" value="Glutaredoxin"/>
    <property type="match status" value="1"/>
</dbReference>
<dbReference type="OrthoDB" id="10263751at2759"/>
<evidence type="ECO:0000256" key="1">
    <source>
        <dbReference type="ARBA" id="ARBA00023157"/>
    </source>
</evidence>
<evidence type="ECO:0000259" key="2">
    <source>
        <dbReference type="PROSITE" id="PS51352"/>
    </source>
</evidence>
<name>A0A1G4ILD2_9SACH</name>
<feature type="domain" description="Thioredoxin" evidence="2">
    <location>
        <begin position="1"/>
        <end position="127"/>
    </location>
</feature>
<keyword evidence="1" id="KW-1015">Disulfide bond</keyword>
<gene>
    <name evidence="3" type="ORF">LAMI_0A01002G</name>
</gene>
<evidence type="ECO:0000313" key="4">
    <source>
        <dbReference type="Proteomes" id="UP000191024"/>
    </source>
</evidence>
<dbReference type="InterPro" id="IPR013766">
    <property type="entry name" value="Thioredoxin_domain"/>
</dbReference>
<organism evidence="3 4">
    <name type="scientific">Lachancea mirantina</name>
    <dbReference type="NCBI Taxonomy" id="1230905"/>
    <lineage>
        <taxon>Eukaryota</taxon>
        <taxon>Fungi</taxon>
        <taxon>Dikarya</taxon>
        <taxon>Ascomycota</taxon>
        <taxon>Saccharomycotina</taxon>
        <taxon>Saccharomycetes</taxon>
        <taxon>Saccharomycetales</taxon>
        <taxon>Saccharomycetaceae</taxon>
        <taxon>Lachancea</taxon>
    </lineage>
</organism>
<dbReference type="PRINTS" id="PR00421">
    <property type="entry name" value="THIOREDOXIN"/>
</dbReference>
<dbReference type="Proteomes" id="UP000191024">
    <property type="component" value="Chromosome A"/>
</dbReference>
<dbReference type="PROSITE" id="PS00194">
    <property type="entry name" value="THIOREDOXIN_1"/>
    <property type="match status" value="1"/>
</dbReference>
<dbReference type="PROSITE" id="PS51352">
    <property type="entry name" value="THIOREDOXIN_2"/>
    <property type="match status" value="1"/>
</dbReference>
<dbReference type="InterPro" id="IPR017937">
    <property type="entry name" value="Thioredoxin_CS"/>
</dbReference>
<dbReference type="AlphaFoldDB" id="A0A1G4ILD2"/>
<dbReference type="Pfam" id="PF00085">
    <property type="entry name" value="Thioredoxin"/>
    <property type="match status" value="1"/>
</dbReference>
<proteinExistence type="predicted"/>
<dbReference type="STRING" id="1230905.A0A1G4ILD2"/>
<dbReference type="SUPFAM" id="SSF52833">
    <property type="entry name" value="Thioredoxin-like"/>
    <property type="match status" value="1"/>
</dbReference>
<dbReference type="PANTHER" id="PTHR46115">
    <property type="entry name" value="THIOREDOXIN-LIKE PROTEIN 1"/>
    <property type="match status" value="1"/>
</dbReference>
<evidence type="ECO:0000313" key="3">
    <source>
        <dbReference type="EMBL" id="SCU77396.1"/>
    </source>
</evidence>
<sequence>MYSVGLKHSGGIFRGVVAARQHIRSISQLRSLAEFQKAIAGDRLSVIDFYATWCGPCKAVAPHIEKLCKEKPSVAFYKVDVDESPEIAAECQITAMPTFVFAKKGQPIGKVVGADVRGVVQGIKDLE</sequence>
<reference evidence="3 4" key="1">
    <citation type="submission" date="2016-03" db="EMBL/GenBank/DDBJ databases">
        <authorList>
            <person name="Devillers H."/>
        </authorList>
    </citation>
    <scope>NUCLEOTIDE SEQUENCE [LARGE SCALE GENOMIC DNA]</scope>
    <source>
        <strain evidence="3">CBS 11717</strain>
    </source>
</reference>
<dbReference type="CDD" id="cd02947">
    <property type="entry name" value="TRX_family"/>
    <property type="match status" value="1"/>
</dbReference>